<protein>
    <submittedName>
        <fullName evidence="5">AP endonuclease, family 2</fullName>
    </submittedName>
</protein>
<dbReference type="KEGG" id="cmiu:B1H56_13270"/>
<dbReference type="EMBL" id="LSZW01000002">
    <property type="protein sequence ID" value="KXK67117.1"/>
    <property type="molecule type" value="Genomic_DNA"/>
</dbReference>
<dbReference type="SUPFAM" id="SSF51658">
    <property type="entry name" value="Xylose isomerase-like"/>
    <property type="match status" value="1"/>
</dbReference>
<feature type="domain" description="Xylose isomerase-like TIM barrel" evidence="4">
    <location>
        <begin position="37"/>
        <end position="250"/>
    </location>
</feature>
<feature type="active site" description="Proton donor/acceptor" evidence="3">
    <location>
        <position position="232"/>
    </location>
</feature>
<dbReference type="InterPro" id="IPR036237">
    <property type="entry name" value="Xyl_isomerase-like_sf"/>
</dbReference>
<keyword evidence="5" id="KW-0540">Nuclease</keyword>
<evidence type="ECO:0000256" key="1">
    <source>
        <dbReference type="ARBA" id="ARBA00023235"/>
    </source>
</evidence>
<dbReference type="PATRIC" id="fig|626937.4.peg.41"/>
<keyword evidence="1 2" id="KW-0413">Isomerase</keyword>
<name>A0A136Q8Y5_9FIRM</name>
<keyword evidence="5" id="KW-0378">Hydrolase</keyword>
<proteinExistence type="inferred from homology"/>
<keyword evidence="5" id="KW-0255">Endonuclease</keyword>
<dbReference type="GO" id="GO:0016853">
    <property type="term" value="F:isomerase activity"/>
    <property type="evidence" value="ECO:0007669"/>
    <property type="project" value="UniProtKB-KW"/>
</dbReference>
<keyword evidence="6" id="KW-1185">Reference proteome</keyword>
<evidence type="ECO:0000259" key="4">
    <source>
        <dbReference type="Pfam" id="PF01261"/>
    </source>
</evidence>
<evidence type="ECO:0000313" key="6">
    <source>
        <dbReference type="Proteomes" id="UP000070366"/>
    </source>
</evidence>
<accession>A0A136Q8Y5</accession>
<dbReference type="OrthoDB" id="9786584at2"/>
<comment type="similarity">
    <text evidence="2">Belongs to the hyi family.</text>
</comment>
<evidence type="ECO:0000313" key="5">
    <source>
        <dbReference type="EMBL" id="KXK67117.1"/>
    </source>
</evidence>
<dbReference type="Pfam" id="PF01261">
    <property type="entry name" value="AP_endonuc_2"/>
    <property type="match status" value="1"/>
</dbReference>
<dbReference type="RefSeq" id="WP_066523336.1">
    <property type="nucleotide sequence ID" value="NZ_CABMOF010000016.1"/>
</dbReference>
<dbReference type="PIRSF" id="PIRSF006241">
    <property type="entry name" value="HyI"/>
    <property type="match status" value="1"/>
</dbReference>
<dbReference type="AlphaFoldDB" id="A0A136Q8Y5"/>
<dbReference type="PANTHER" id="PTHR43489">
    <property type="entry name" value="ISOMERASE"/>
    <property type="match status" value="1"/>
</dbReference>
<dbReference type="Gene3D" id="3.20.20.150">
    <property type="entry name" value="Divalent-metal-dependent TIM barrel enzymes"/>
    <property type="match status" value="1"/>
</dbReference>
<dbReference type="InterPro" id="IPR026040">
    <property type="entry name" value="HyI-like"/>
</dbReference>
<dbReference type="InterPro" id="IPR050417">
    <property type="entry name" value="Sugar_Epim/Isomerase"/>
</dbReference>
<reference evidence="5 6" key="1">
    <citation type="submission" date="2016-02" db="EMBL/GenBank/DDBJ databases">
        <authorList>
            <person name="Wen L."/>
            <person name="He K."/>
            <person name="Yang H."/>
        </authorList>
    </citation>
    <scope>NUCLEOTIDE SEQUENCE [LARGE SCALE GENOMIC DNA]</scope>
    <source>
        <strain evidence="5 6">DSM 22607</strain>
    </source>
</reference>
<evidence type="ECO:0000256" key="3">
    <source>
        <dbReference type="PIRSR" id="PIRSR006241-50"/>
    </source>
</evidence>
<gene>
    <name evidence="5" type="ORF">HMPREF3293_00041</name>
</gene>
<dbReference type="PANTHER" id="PTHR43489:SF3">
    <property type="entry name" value="XYLOSE ISOMERASE DOMAIN PROTEIN TIM BARREL"/>
    <property type="match status" value="1"/>
</dbReference>
<dbReference type="GO" id="GO:0004519">
    <property type="term" value="F:endonuclease activity"/>
    <property type="evidence" value="ECO:0007669"/>
    <property type="project" value="UniProtKB-KW"/>
</dbReference>
<dbReference type="Proteomes" id="UP000070366">
    <property type="component" value="Unassembled WGS sequence"/>
</dbReference>
<feature type="active site" description="Proton donor/acceptor" evidence="3">
    <location>
        <position position="134"/>
    </location>
</feature>
<evidence type="ECO:0000256" key="2">
    <source>
        <dbReference type="PIRNR" id="PIRNR006241"/>
    </source>
</evidence>
<dbReference type="InterPro" id="IPR013022">
    <property type="entry name" value="Xyl_isomerase-like_TIM-brl"/>
</dbReference>
<dbReference type="STRING" id="626937.HMPREF3293_00041"/>
<comment type="caution">
    <text evidence="5">The sequence shown here is derived from an EMBL/GenBank/DDBJ whole genome shotgun (WGS) entry which is preliminary data.</text>
</comment>
<organism evidence="5 6">
    <name type="scientific">Christensenella minuta</name>
    <dbReference type="NCBI Taxonomy" id="626937"/>
    <lineage>
        <taxon>Bacteria</taxon>
        <taxon>Bacillati</taxon>
        <taxon>Bacillota</taxon>
        <taxon>Clostridia</taxon>
        <taxon>Christensenellales</taxon>
        <taxon>Christensenellaceae</taxon>
        <taxon>Christensenella</taxon>
    </lineage>
</organism>
<sequence length="252" mass="28982">MDISVNIDFIYEGIDYAEAIREVNAVGCRRVEVVFLQGKSFDVLKKLREECGIRYEVLMTDFIPWLDGTREDEFICAAEKRVEQAAALGCGKVIFFTDDDVEGMPHEEQLGRIENCAKRMLPFFERKGVTLLLEPINNKIDHKRCSIWDFEEAAAIVRRVGSPNFRLLFDIYHMQIMHGDVTRTMLDNMELIGHVHCAGNPGRHEIFYGELDYRYILASLEKAGYKGGVGIEYSPLLPPREGLERTMRLLNR</sequence>